<organism evidence="2 3">
    <name type="scientific">Prunus avium</name>
    <name type="common">Cherry</name>
    <name type="synonym">Cerasus avium</name>
    <dbReference type="NCBI Taxonomy" id="42229"/>
    <lineage>
        <taxon>Eukaryota</taxon>
        <taxon>Viridiplantae</taxon>
        <taxon>Streptophyta</taxon>
        <taxon>Embryophyta</taxon>
        <taxon>Tracheophyta</taxon>
        <taxon>Spermatophyta</taxon>
        <taxon>Magnoliopsida</taxon>
        <taxon>eudicotyledons</taxon>
        <taxon>Gunneridae</taxon>
        <taxon>Pentapetalae</taxon>
        <taxon>rosids</taxon>
        <taxon>fabids</taxon>
        <taxon>Rosales</taxon>
        <taxon>Rosaceae</taxon>
        <taxon>Amygdaloideae</taxon>
        <taxon>Amygdaleae</taxon>
        <taxon>Prunus</taxon>
    </lineage>
</organism>
<evidence type="ECO:0000256" key="1">
    <source>
        <dbReference type="SAM" id="MobiDB-lite"/>
    </source>
</evidence>
<dbReference type="RefSeq" id="XP_021832843.1">
    <property type="nucleotide sequence ID" value="XM_021977151.1"/>
</dbReference>
<feature type="region of interest" description="Disordered" evidence="1">
    <location>
        <begin position="1"/>
        <end position="59"/>
    </location>
</feature>
<proteinExistence type="predicted"/>
<accession>A0A6P5TYK4</accession>
<evidence type="ECO:0000313" key="2">
    <source>
        <dbReference type="Proteomes" id="UP000515124"/>
    </source>
</evidence>
<feature type="compositionally biased region" description="Acidic residues" evidence="1">
    <location>
        <begin position="27"/>
        <end position="38"/>
    </location>
</feature>
<keyword evidence="2" id="KW-1185">Reference proteome</keyword>
<feature type="compositionally biased region" description="Basic and acidic residues" evidence="1">
    <location>
        <begin position="45"/>
        <end position="54"/>
    </location>
</feature>
<protein>
    <submittedName>
        <fullName evidence="3">Uncharacterized protein LOC110772698</fullName>
    </submittedName>
</protein>
<dbReference type="KEGG" id="pavi:110772698"/>
<feature type="region of interest" description="Disordered" evidence="1">
    <location>
        <begin position="74"/>
        <end position="193"/>
    </location>
</feature>
<feature type="compositionally biased region" description="Low complexity" evidence="1">
    <location>
        <begin position="138"/>
        <end position="150"/>
    </location>
</feature>
<gene>
    <name evidence="3" type="primary">LOC110772698</name>
</gene>
<sequence>MRILQKRFADAHKGRTKSSGPKVVVAVDDDGSDEDDAVEPGISTHEQERIHDTSGMDEDLDKDQYYCLDEGTYLDPNTHSKEPDASNMPLGFASSHGRRINVEPAGSSLPAAVTDTTQATNKIEGAPQGAEGTPYTPPIDAAADAALHLPAVPPPTSPLPRTSDTAAGRTLNLPAASPRGEATSESLQVGDVPTKSAPMGHLLEGNLSWQDWENSFTAFKAFFDGGVKILRSVDELLPLCYKFDGYATFQGAFVFPKTVEVLKKFMDKYGGVCA</sequence>
<evidence type="ECO:0000313" key="3">
    <source>
        <dbReference type="RefSeq" id="XP_021832843.1"/>
    </source>
</evidence>
<name>A0A6P5TYK4_PRUAV</name>
<reference evidence="3" key="1">
    <citation type="submission" date="2025-08" db="UniProtKB">
        <authorList>
            <consortium name="RefSeq"/>
        </authorList>
    </citation>
    <scope>IDENTIFICATION</scope>
</reference>
<dbReference type="AlphaFoldDB" id="A0A6P5TYK4"/>
<dbReference type="Proteomes" id="UP000515124">
    <property type="component" value="Unplaced"/>
</dbReference>
<dbReference type="GeneID" id="110772698"/>